<accession>A0A0A8ZF95</accession>
<proteinExistence type="predicted"/>
<name>A0A0A8ZF95_ARUDO</name>
<sequence>MVHPCSFYLLNQPPPPVKQGRPVRSVTSCDHPHRRPALRRLRRGFVENIQCHLLFMCVSSDTCPMCWHSCRLFHRCYMHRSYPLS</sequence>
<organism evidence="1">
    <name type="scientific">Arundo donax</name>
    <name type="common">Giant reed</name>
    <name type="synonym">Donax arundinaceus</name>
    <dbReference type="NCBI Taxonomy" id="35708"/>
    <lineage>
        <taxon>Eukaryota</taxon>
        <taxon>Viridiplantae</taxon>
        <taxon>Streptophyta</taxon>
        <taxon>Embryophyta</taxon>
        <taxon>Tracheophyta</taxon>
        <taxon>Spermatophyta</taxon>
        <taxon>Magnoliopsida</taxon>
        <taxon>Liliopsida</taxon>
        <taxon>Poales</taxon>
        <taxon>Poaceae</taxon>
        <taxon>PACMAD clade</taxon>
        <taxon>Arundinoideae</taxon>
        <taxon>Arundineae</taxon>
        <taxon>Arundo</taxon>
    </lineage>
</organism>
<dbReference type="AlphaFoldDB" id="A0A0A8ZF95"/>
<evidence type="ECO:0000313" key="1">
    <source>
        <dbReference type="EMBL" id="JAD37476.1"/>
    </source>
</evidence>
<protein>
    <submittedName>
        <fullName evidence="1">Uncharacterized protein</fullName>
    </submittedName>
</protein>
<dbReference type="EMBL" id="GBRH01260419">
    <property type="protein sequence ID" value="JAD37476.1"/>
    <property type="molecule type" value="Transcribed_RNA"/>
</dbReference>
<reference evidence="1" key="1">
    <citation type="submission" date="2014-09" db="EMBL/GenBank/DDBJ databases">
        <authorList>
            <person name="Magalhaes I.L.F."/>
            <person name="Oliveira U."/>
            <person name="Santos F.R."/>
            <person name="Vidigal T.H.D.A."/>
            <person name="Brescovit A.D."/>
            <person name="Santos A.J."/>
        </authorList>
    </citation>
    <scope>NUCLEOTIDE SEQUENCE</scope>
    <source>
        <tissue evidence="1">Shoot tissue taken approximately 20 cm above the soil surface</tissue>
    </source>
</reference>
<reference evidence="1" key="2">
    <citation type="journal article" date="2015" name="Data Brief">
        <title>Shoot transcriptome of the giant reed, Arundo donax.</title>
        <authorList>
            <person name="Barrero R.A."/>
            <person name="Guerrero F.D."/>
            <person name="Moolhuijzen P."/>
            <person name="Goolsby J.A."/>
            <person name="Tidwell J."/>
            <person name="Bellgard S.E."/>
            <person name="Bellgard M.I."/>
        </authorList>
    </citation>
    <scope>NUCLEOTIDE SEQUENCE</scope>
    <source>
        <tissue evidence="1">Shoot tissue taken approximately 20 cm above the soil surface</tissue>
    </source>
</reference>